<name>B4CVQ7_9BACT</name>
<dbReference type="AlphaFoldDB" id="B4CVQ7"/>
<accession>B4CVQ7</accession>
<organism evidence="2 3">
    <name type="scientific">Chthoniobacter flavus Ellin428</name>
    <dbReference type="NCBI Taxonomy" id="497964"/>
    <lineage>
        <taxon>Bacteria</taxon>
        <taxon>Pseudomonadati</taxon>
        <taxon>Verrucomicrobiota</taxon>
        <taxon>Spartobacteria</taxon>
        <taxon>Chthoniobacterales</taxon>
        <taxon>Chthoniobacteraceae</taxon>
        <taxon>Chthoniobacter</taxon>
    </lineage>
</organism>
<evidence type="ECO:0000313" key="2">
    <source>
        <dbReference type="EMBL" id="EDY21499.1"/>
    </source>
</evidence>
<reference evidence="2 3" key="1">
    <citation type="journal article" date="2011" name="J. Bacteriol.">
        <title>Genome sequence of Chthoniobacter flavus Ellin428, an aerobic heterotrophic soil bacterium.</title>
        <authorList>
            <person name="Kant R."/>
            <person name="van Passel M.W."/>
            <person name="Palva A."/>
            <person name="Lucas S."/>
            <person name="Lapidus A."/>
            <person name="Glavina Del Rio T."/>
            <person name="Dalin E."/>
            <person name="Tice H."/>
            <person name="Bruce D."/>
            <person name="Goodwin L."/>
            <person name="Pitluck S."/>
            <person name="Larimer F.W."/>
            <person name="Land M.L."/>
            <person name="Hauser L."/>
            <person name="Sangwan P."/>
            <person name="de Vos W.M."/>
            <person name="Janssen P.H."/>
            <person name="Smidt H."/>
        </authorList>
    </citation>
    <scope>NUCLEOTIDE SEQUENCE [LARGE SCALE GENOMIC DNA]</scope>
    <source>
        <strain evidence="2 3">Ellin428</strain>
    </source>
</reference>
<evidence type="ECO:0000256" key="1">
    <source>
        <dbReference type="SAM" id="SignalP"/>
    </source>
</evidence>
<keyword evidence="3" id="KW-1185">Reference proteome</keyword>
<evidence type="ECO:0000313" key="3">
    <source>
        <dbReference type="Proteomes" id="UP000005824"/>
    </source>
</evidence>
<dbReference type="Proteomes" id="UP000005824">
    <property type="component" value="Unassembled WGS sequence"/>
</dbReference>
<feature type="chain" id="PRO_5002802373" evidence="1">
    <location>
        <begin position="25"/>
        <end position="221"/>
    </location>
</feature>
<keyword evidence="1" id="KW-0732">Signal</keyword>
<dbReference type="EMBL" id="ABVL01000002">
    <property type="protein sequence ID" value="EDY21499.1"/>
    <property type="molecule type" value="Genomic_DNA"/>
</dbReference>
<gene>
    <name evidence="2" type="ORF">CfE428DRAFT_0744</name>
</gene>
<proteinExistence type="predicted"/>
<dbReference type="InParanoid" id="B4CVQ7"/>
<dbReference type="STRING" id="497964.CfE428DRAFT_0744"/>
<sequence length="221" mass="24861" precursor="true">MKTHWSVLSVLVLVLIAVSTIARAEDRPPSGFPGNEAEPLGEFLAGTRWYWEGSKSHILEFEKDGKVDLDYWKYPTDWKVSGHNEVIFTMHLPTGDLNATATFTEDRSSFSGTQFRGGIIARSPRAPVEKFTPLAEFLPGTKWFWEGSKQHILEFQGGGRLHLDYWKLPTDWKVTGPNQVTFTMHFKTGTLNATINFDDDRSSFSGTQFRGGTISKSPRAS</sequence>
<feature type="signal peptide" evidence="1">
    <location>
        <begin position="1"/>
        <end position="24"/>
    </location>
</feature>
<comment type="caution">
    <text evidence="2">The sequence shown here is derived from an EMBL/GenBank/DDBJ whole genome shotgun (WGS) entry which is preliminary data.</text>
</comment>
<protein>
    <submittedName>
        <fullName evidence="2">Uncharacterized protein</fullName>
    </submittedName>
</protein>